<evidence type="ECO:0000313" key="4">
    <source>
        <dbReference type="Proteomes" id="UP000279284"/>
    </source>
</evidence>
<dbReference type="InterPro" id="IPR045057">
    <property type="entry name" value="Gcn5-rel_NAT"/>
</dbReference>
<proteinExistence type="predicted"/>
<dbReference type="EMBL" id="LR134313">
    <property type="protein sequence ID" value="VEF02788.1"/>
    <property type="molecule type" value="Genomic_DNA"/>
</dbReference>
<dbReference type="PROSITE" id="PS51186">
    <property type="entry name" value="GNAT"/>
    <property type="match status" value="1"/>
</dbReference>
<protein>
    <submittedName>
        <fullName evidence="3">Acetyltransferase (GNAT) family</fullName>
    </submittedName>
</protein>
<dbReference type="CDD" id="cd04301">
    <property type="entry name" value="NAT_SF"/>
    <property type="match status" value="1"/>
</dbReference>
<feature type="domain" description="N-acetyltransferase" evidence="2">
    <location>
        <begin position="5"/>
        <end position="85"/>
    </location>
</feature>
<dbReference type="OrthoDB" id="9813275at2"/>
<sequence>MHTVTYHPEQQKFTARHNGSESGFLTYQIRGDNTWNIDHTVVHPEFRGQGLAKVLVDAAIAEAETKQIKLTATCSYADKILQRKK</sequence>
<dbReference type="InterPro" id="IPR016181">
    <property type="entry name" value="Acyl_CoA_acyltransferase"/>
</dbReference>
<dbReference type="InterPro" id="IPR031165">
    <property type="entry name" value="GNAT_YJDJ"/>
</dbReference>
<dbReference type="KEGG" id="nci:NCTC10296_01978"/>
<dbReference type="Proteomes" id="UP000279284">
    <property type="component" value="Chromosome"/>
</dbReference>
<keyword evidence="3" id="KW-0808">Transferase</keyword>
<feature type="domain" description="N-acetyltransferase" evidence="1">
    <location>
        <begin position="1"/>
        <end position="85"/>
    </location>
</feature>
<dbReference type="PANTHER" id="PTHR31435">
    <property type="entry name" value="PROTEIN NATD1"/>
    <property type="match status" value="1"/>
</dbReference>
<gene>
    <name evidence="3" type="ORF">NCTC10296_01978</name>
</gene>
<evidence type="ECO:0000259" key="1">
    <source>
        <dbReference type="PROSITE" id="PS51186"/>
    </source>
</evidence>
<keyword evidence="4" id="KW-1185">Reference proteome</keyword>
<dbReference type="PROSITE" id="PS51729">
    <property type="entry name" value="GNAT_YJDJ"/>
    <property type="match status" value="1"/>
</dbReference>
<dbReference type="Gene3D" id="3.40.630.30">
    <property type="match status" value="1"/>
</dbReference>
<organism evidence="3 4">
    <name type="scientific">Neisseria canis</name>
    <dbReference type="NCBI Taxonomy" id="493"/>
    <lineage>
        <taxon>Bacteria</taxon>
        <taxon>Pseudomonadati</taxon>
        <taxon>Pseudomonadota</taxon>
        <taxon>Betaproteobacteria</taxon>
        <taxon>Neisseriales</taxon>
        <taxon>Neisseriaceae</taxon>
        <taxon>Neisseria</taxon>
    </lineage>
</organism>
<evidence type="ECO:0000259" key="2">
    <source>
        <dbReference type="PROSITE" id="PS51729"/>
    </source>
</evidence>
<accession>A0A448DA61</accession>
<dbReference type="RefSeq" id="WP_085416289.1">
    <property type="nucleotide sequence ID" value="NZ_CAUJPY010000004.1"/>
</dbReference>
<dbReference type="InterPro" id="IPR000182">
    <property type="entry name" value="GNAT_dom"/>
</dbReference>
<name>A0A448DA61_9NEIS</name>
<evidence type="ECO:0000313" key="3">
    <source>
        <dbReference type="EMBL" id="VEF02788.1"/>
    </source>
</evidence>
<dbReference type="STRING" id="493.BWD07_05020"/>
<dbReference type="Pfam" id="PF14542">
    <property type="entry name" value="Acetyltransf_CG"/>
    <property type="match status" value="1"/>
</dbReference>
<dbReference type="PANTHER" id="PTHR31435:SF9">
    <property type="entry name" value="PROTEIN NATD1"/>
    <property type="match status" value="1"/>
</dbReference>
<dbReference type="GO" id="GO:0016747">
    <property type="term" value="F:acyltransferase activity, transferring groups other than amino-acyl groups"/>
    <property type="evidence" value="ECO:0007669"/>
    <property type="project" value="InterPro"/>
</dbReference>
<dbReference type="AlphaFoldDB" id="A0A448DA61"/>
<reference evidence="3 4" key="1">
    <citation type="submission" date="2018-12" db="EMBL/GenBank/DDBJ databases">
        <authorList>
            <consortium name="Pathogen Informatics"/>
        </authorList>
    </citation>
    <scope>NUCLEOTIDE SEQUENCE [LARGE SCALE GENOMIC DNA]</scope>
    <source>
        <strain evidence="3 4">NCTC10296</strain>
    </source>
</reference>
<dbReference type="SUPFAM" id="SSF55729">
    <property type="entry name" value="Acyl-CoA N-acyltransferases (Nat)"/>
    <property type="match status" value="1"/>
</dbReference>